<sequence length="63" mass="7342">MNRIDKIHVIVSLDGCSGFGFEDFSAELNTKILYQVLIEVSEELNHPIQEKWYDMAKGYFDDE</sequence>
<protein>
    <submittedName>
        <fullName evidence="1">Uncharacterized protein</fullName>
    </submittedName>
</protein>
<proteinExistence type="predicted"/>
<evidence type="ECO:0000313" key="1">
    <source>
        <dbReference type="EMBL" id="MDM9630239.1"/>
    </source>
</evidence>
<evidence type="ECO:0000313" key="2">
    <source>
        <dbReference type="Proteomes" id="UP001174839"/>
    </source>
</evidence>
<reference evidence="1" key="1">
    <citation type="submission" date="2023-06" db="EMBL/GenBank/DDBJ databases">
        <title>Robiginitalea aurantiacus sp. nov. and Algoriphagus sediminis sp. nov., isolated from coastal sediment.</title>
        <authorList>
            <person name="Zhou Z.Y."/>
            <person name="An J."/>
            <person name="Jia Y.W."/>
            <person name="Du Z.J."/>
        </authorList>
    </citation>
    <scope>NUCLEOTIDE SEQUENCE</scope>
    <source>
        <strain evidence="1">M39</strain>
    </source>
</reference>
<gene>
    <name evidence="1" type="ORF">QU605_02075</name>
</gene>
<comment type="caution">
    <text evidence="1">The sequence shown here is derived from an EMBL/GenBank/DDBJ whole genome shotgun (WGS) entry which is preliminary data.</text>
</comment>
<dbReference type="Proteomes" id="UP001174839">
    <property type="component" value="Unassembled WGS sequence"/>
</dbReference>
<name>A0ABT7WBE3_9FLAO</name>
<accession>A0ABT7WBE3</accession>
<organism evidence="1 2">
    <name type="scientific">Robiginitalea aurantiaca</name>
    <dbReference type="NCBI Taxonomy" id="3056915"/>
    <lineage>
        <taxon>Bacteria</taxon>
        <taxon>Pseudomonadati</taxon>
        <taxon>Bacteroidota</taxon>
        <taxon>Flavobacteriia</taxon>
        <taxon>Flavobacteriales</taxon>
        <taxon>Flavobacteriaceae</taxon>
        <taxon>Robiginitalea</taxon>
    </lineage>
</organism>
<keyword evidence="2" id="KW-1185">Reference proteome</keyword>
<dbReference type="EMBL" id="JAUDUY010000001">
    <property type="protein sequence ID" value="MDM9630239.1"/>
    <property type="molecule type" value="Genomic_DNA"/>
</dbReference>
<dbReference type="RefSeq" id="WP_289723598.1">
    <property type="nucleotide sequence ID" value="NZ_JAUDUY010000001.1"/>
</dbReference>